<comment type="caution">
    <text evidence="11">The sequence shown here is derived from an EMBL/GenBank/DDBJ whole genome shotgun (WGS) entry which is preliminary data.</text>
</comment>
<evidence type="ECO:0000256" key="8">
    <source>
        <dbReference type="ARBA" id="ARBA00023136"/>
    </source>
</evidence>
<gene>
    <name evidence="11" type="ORF">EV215_0524</name>
</gene>
<dbReference type="InterPro" id="IPR048279">
    <property type="entry name" value="MdtK-like"/>
</dbReference>
<evidence type="ECO:0000256" key="4">
    <source>
        <dbReference type="ARBA" id="ARBA00022448"/>
    </source>
</evidence>
<name>A0AA46I668_9FUSO</name>
<feature type="transmembrane region" description="Helical" evidence="10">
    <location>
        <begin position="414"/>
        <end position="436"/>
    </location>
</feature>
<comment type="subcellular location">
    <subcellularLocation>
        <location evidence="1">Cell membrane</location>
        <topology evidence="1">Multi-pass membrane protein</topology>
    </subcellularLocation>
</comment>
<keyword evidence="9" id="KW-0046">Antibiotic resistance</keyword>
<evidence type="ECO:0000256" key="3">
    <source>
        <dbReference type="ARBA" id="ARBA00022106"/>
    </source>
</evidence>
<accession>A0AA46I668</accession>
<keyword evidence="8 10" id="KW-0472">Membrane</keyword>
<evidence type="ECO:0000256" key="5">
    <source>
        <dbReference type="ARBA" id="ARBA00022475"/>
    </source>
</evidence>
<keyword evidence="5" id="KW-1003">Cell membrane</keyword>
<feature type="transmembrane region" description="Helical" evidence="10">
    <location>
        <begin position="49"/>
        <end position="73"/>
    </location>
</feature>
<dbReference type="PANTHER" id="PTHR43823:SF3">
    <property type="entry name" value="MULTIDRUG EXPORT PROTEIN MEPA"/>
    <property type="match status" value="1"/>
</dbReference>
<feature type="transmembrane region" description="Helical" evidence="10">
    <location>
        <begin position="316"/>
        <end position="337"/>
    </location>
</feature>
<feature type="transmembrane region" description="Helical" evidence="10">
    <location>
        <begin position="195"/>
        <end position="216"/>
    </location>
</feature>
<keyword evidence="12" id="KW-1185">Reference proteome</keyword>
<dbReference type="Pfam" id="PF01554">
    <property type="entry name" value="MatE"/>
    <property type="match status" value="2"/>
</dbReference>
<feature type="transmembrane region" description="Helical" evidence="10">
    <location>
        <begin position="137"/>
        <end position="158"/>
    </location>
</feature>
<dbReference type="GO" id="GO:0005886">
    <property type="term" value="C:plasma membrane"/>
    <property type="evidence" value="ECO:0007669"/>
    <property type="project" value="UniProtKB-SubCell"/>
</dbReference>
<keyword evidence="6 10" id="KW-0812">Transmembrane</keyword>
<proteinExistence type="inferred from homology"/>
<dbReference type="GO" id="GO:0015297">
    <property type="term" value="F:antiporter activity"/>
    <property type="evidence" value="ECO:0007669"/>
    <property type="project" value="InterPro"/>
</dbReference>
<dbReference type="InterPro" id="IPR051327">
    <property type="entry name" value="MATE_MepA_subfamily"/>
</dbReference>
<sequence length="446" mass="49728">MKNRKHQLANEKILKLILKLSLPATIGMLVSSLYNLVDTIFVSKAEGPLGIAALTIVFPIQMLIMAFTQSIGIGSASIISRALGEHKNEKASEMFETTVISLIILSALVIFLGVLYLKPTLLLFGATSLILEKAKDYYFIILIGSPFYIFALGLSNIARAEGNLKVSMNGMLFSAILNIVLDPIFIFKLNYGIKGAALATVISQFISFLYLFRYFFFSNNSYIKFKGFIFRINYFIEMIGIGLSSFTRQAVSSIVAIVLNNTLKIYGGEIAIAIMGIINRTLMVIFLPMFGIIQGIQPIIGFNYGAKSFGRVKETLKMAAIITTIFCTIVFLIMQLFPKGIIRVFSNDINLINMSILPIRVFSLAFITIGFQIIVAGYYQSIGKVIPALILSIARQSIFLIPLILILPKYLNEFGIWISFPISDFMGFLISLIFILKEYRKNLSQK</sequence>
<organism evidence="11 12">
    <name type="scientific">Hypnocyclicus thermotrophus</name>
    <dbReference type="NCBI Taxonomy" id="1627895"/>
    <lineage>
        <taxon>Bacteria</taxon>
        <taxon>Fusobacteriati</taxon>
        <taxon>Fusobacteriota</taxon>
        <taxon>Fusobacteriia</taxon>
        <taxon>Fusobacteriales</taxon>
        <taxon>Fusobacteriaceae</taxon>
        <taxon>Hypnocyclicus</taxon>
    </lineage>
</organism>
<dbReference type="PIRSF" id="PIRSF006603">
    <property type="entry name" value="DinF"/>
    <property type="match status" value="1"/>
</dbReference>
<dbReference type="InterPro" id="IPR002528">
    <property type="entry name" value="MATE_fam"/>
</dbReference>
<evidence type="ECO:0000256" key="7">
    <source>
        <dbReference type="ARBA" id="ARBA00022989"/>
    </source>
</evidence>
<feature type="transmembrane region" description="Helical" evidence="10">
    <location>
        <begin position="386"/>
        <end position="408"/>
    </location>
</feature>
<evidence type="ECO:0000256" key="2">
    <source>
        <dbReference type="ARBA" id="ARBA00008417"/>
    </source>
</evidence>
<dbReference type="PANTHER" id="PTHR43823">
    <property type="entry name" value="SPORULATION PROTEIN YKVU"/>
    <property type="match status" value="1"/>
</dbReference>
<dbReference type="GO" id="GO:0046677">
    <property type="term" value="P:response to antibiotic"/>
    <property type="evidence" value="ECO:0007669"/>
    <property type="project" value="UniProtKB-KW"/>
</dbReference>
<keyword evidence="4" id="KW-0813">Transport</keyword>
<feature type="transmembrane region" description="Helical" evidence="10">
    <location>
        <begin position="170"/>
        <end position="189"/>
    </location>
</feature>
<evidence type="ECO:0000256" key="1">
    <source>
        <dbReference type="ARBA" id="ARBA00004651"/>
    </source>
</evidence>
<evidence type="ECO:0000313" key="12">
    <source>
        <dbReference type="Proteomes" id="UP000294678"/>
    </source>
</evidence>
<feature type="transmembrane region" description="Helical" evidence="10">
    <location>
        <begin position="228"/>
        <end position="250"/>
    </location>
</feature>
<feature type="transmembrane region" description="Helical" evidence="10">
    <location>
        <begin position="94"/>
        <end position="117"/>
    </location>
</feature>
<feature type="transmembrane region" description="Helical" evidence="10">
    <location>
        <begin position="357"/>
        <end position="379"/>
    </location>
</feature>
<dbReference type="InterPro" id="IPR045070">
    <property type="entry name" value="MATE_MepA-like"/>
</dbReference>
<evidence type="ECO:0000313" key="11">
    <source>
        <dbReference type="EMBL" id="TDT71835.1"/>
    </source>
</evidence>
<dbReference type="GO" id="GO:0042910">
    <property type="term" value="F:xenobiotic transmembrane transporter activity"/>
    <property type="evidence" value="ECO:0007669"/>
    <property type="project" value="InterPro"/>
</dbReference>
<dbReference type="EMBL" id="SOBG01000002">
    <property type="protein sequence ID" value="TDT71835.1"/>
    <property type="molecule type" value="Genomic_DNA"/>
</dbReference>
<feature type="transmembrane region" description="Helical" evidence="10">
    <location>
        <begin position="20"/>
        <end position="37"/>
    </location>
</feature>
<evidence type="ECO:0000256" key="10">
    <source>
        <dbReference type="SAM" id="Phobius"/>
    </source>
</evidence>
<evidence type="ECO:0000256" key="6">
    <source>
        <dbReference type="ARBA" id="ARBA00022692"/>
    </source>
</evidence>
<dbReference type="AlphaFoldDB" id="A0AA46I668"/>
<dbReference type="Proteomes" id="UP000294678">
    <property type="component" value="Unassembled WGS sequence"/>
</dbReference>
<feature type="transmembrane region" description="Helical" evidence="10">
    <location>
        <begin position="270"/>
        <end position="296"/>
    </location>
</feature>
<keyword evidence="7 10" id="KW-1133">Transmembrane helix</keyword>
<evidence type="ECO:0000256" key="9">
    <source>
        <dbReference type="ARBA" id="ARBA00023251"/>
    </source>
</evidence>
<dbReference type="NCBIfam" id="TIGR00797">
    <property type="entry name" value="matE"/>
    <property type="match status" value="1"/>
</dbReference>
<dbReference type="CDD" id="cd13143">
    <property type="entry name" value="MATE_MepA_like"/>
    <property type="match status" value="1"/>
</dbReference>
<comment type="similarity">
    <text evidence="2">Belongs to the multi antimicrobial extrusion (MATE) (TC 2.A.66.1) family. MepA subfamily.</text>
</comment>
<reference evidence="11 12" key="1">
    <citation type="submission" date="2019-03" db="EMBL/GenBank/DDBJ databases">
        <title>Genomic Encyclopedia of Type Strains, Phase IV (KMG-IV): sequencing the most valuable type-strain genomes for metagenomic binning, comparative biology and taxonomic classification.</title>
        <authorList>
            <person name="Goeker M."/>
        </authorList>
    </citation>
    <scope>NUCLEOTIDE SEQUENCE [LARGE SCALE GENOMIC DNA]</scope>
    <source>
        <strain evidence="11 12">DSM 100055</strain>
    </source>
</reference>
<protein>
    <recommendedName>
        <fullName evidence="3">Multidrug export protein MepA</fullName>
    </recommendedName>
</protein>
<dbReference type="RefSeq" id="WP_134112428.1">
    <property type="nucleotide sequence ID" value="NZ_SOBG01000002.1"/>
</dbReference>